<dbReference type="Gene3D" id="2.30.110.10">
    <property type="entry name" value="Electron Transport, Fmn-binding Protein, Chain A"/>
    <property type="match status" value="1"/>
</dbReference>
<dbReference type="Proteomes" id="UP000186108">
    <property type="component" value="Chromosome"/>
</dbReference>
<dbReference type="EMBL" id="CP130953">
    <property type="protein sequence ID" value="WLF44329.1"/>
    <property type="molecule type" value="Genomic_DNA"/>
</dbReference>
<sequence>MSTPDDWNANIIAEFRAHQGRVGGPFEGAPVVLVHHRGRKTGRDRVSPMMYLPDEQGPDTIYVFASKAGAPTNPDWYYNLVTAGKAEVERGTEQFPVTVVEVTGDERDRIFAEQARRYPGFAEYAEKTAGIRTIPVLALRRG</sequence>
<dbReference type="InterPro" id="IPR012349">
    <property type="entry name" value="Split_barrel_FMN-bd"/>
</dbReference>
<name>A0A1B1K7Y6_RHOOP</name>
<dbReference type="GO" id="GO:0016491">
    <property type="term" value="F:oxidoreductase activity"/>
    <property type="evidence" value="ECO:0007669"/>
    <property type="project" value="InterPro"/>
</dbReference>
<evidence type="ECO:0000256" key="1">
    <source>
        <dbReference type="ARBA" id="ARBA00008710"/>
    </source>
</evidence>
<dbReference type="RefSeq" id="WP_005569020.1">
    <property type="nucleotide sequence ID" value="NZ_CAJUXZ010000012.1"/>
</dbReference>
<reference evidence="3 6" key="1">
    <citation type="submission" date="2014-07" db="EMBL/GenBank/DDBJ databases">
        <authorList>
            <person name="Zhang J.E."/>
            <person name="Yang H."/>
            <person name="Guo J."/>
            <person name="Deng Z."/>
            <person name="Luo H."/>
            <person name="Luo M."/>
            <person name="Zhao B."/>
        </authorList>
    </citation>
    <scope>NUCLEOTIDE SEQUENCE [LARGE SCALE GENOMIC DNA]</scope>
    <source>
        <strain evidence="3 6">1CP</strain>
    </source>
</reference>
<comment type="catalytic activity">
    <reaction evidence="2">
        <text>oxidized coenzyme F420-(gamma-L-Glu)(n) + a quinol + H(+) = reduced coenzyme F420-(gamma-L-Glu)(n) + a quinone</text>
        <dbReference type="Rhea" id="RHEA:39663"/>
        <dbReference type="Rhea" id="RHEA-COMP:12939"/>
        <dbReference type="Rhea" id="RHEA-COMP:14378"/>
        <dbReference type="ChEBI" id="CHEBI:15378"/>
        <dbReference type="ChEBI" id="CHEBI:24646"/>
        <dbReference type="ChEBI" id="CHEBI:132124"/>
        <dbReference type="ChEBI" id="CHEBI:133980"/>
        <dbReference type="ChEBI" id="CHEBI:139511"/>
    </reaction>
</comment>
<comment type="similarity">
    <text evidence="1">Belongs to the F420H(2)-dependent quinone reductase family.</text>
</comment>
<reference evidence="5" key="3">
    <citation type="submission" date="2023-07" db="EMBL/GenBank/DDBJ databases">
        <title>Genomic analysis of Rhodococcus opacus VOC-14 with glycol ethers degradation activity.</title>
        <authorList>
            <person name="Narkevich D.A."/>
            <person name="Hlushen A.M."/>
            <person name="Akhremchuk A.E."/>
            <person name="Sikolenko M.A."/>
            <person name="Valentovich L.N."/>
        </authorList>
    </citation>
    <scope>NUCLEOTIDE SEQUENCE</scope>
    <source>
        <strain evidence="5">VOC-14</strain>
    </source>
</reference>
<evidence type="ECO:0000256" key="2">
    <source>
        <dbReference type="ARBA" id="ARBA00049106"/>
    </source>
</evidence>
<evidence type="ECO:0000313" key="6">
    <source>
        <dbReference type="Proteomes" id="UP000186108"/>
    </source>
</evidence>
<evidence type="ECO:0000313" key="3">
    <source>
        <dbReference type="EMBL" id="ANS28742.1"/>
    </source>
</evidence>
<evidence type="ECO:0000313" key="4">
    <source>
        <dbReference type="EMBL" id="MCZ4589931.1"/>
    </source>
</evidence>
<dbReference type="Pfam" id="PF04075">
    <property type="entry name" value="F420H2_quin_red"/>
    <property type="match status" value="1"/>
</dbReference>
<proteinExistence type="inferred from homology"/>
<organism evidence="3 6">
    <name type="scientific">Rhodococcus opacus</name>
    <name type="common">Nocardia opaca</name>
    <dbReference type="NCBI Taxonomy" id="37919"/>
    <lineage>
        <taxon>Bacteria</taxon>
        <taxon>Bacillati</taxon>
        <taxon>Actinomycetota</taxon>
        <taxon>Actinomycetes</taxon>
        <taxon>Mycobacteriales</taxon>
        <taxon>Nocardiaceae</taxon>
        <taxon>Rhodococcus</taxon>
    </lineage>
</organism>
<dbReference type="PANTHER" id="PTHR39428">
    <property type="entry name" value="F420H(2)-DEPENDENT QUINONE REDUCTASE RV1261C"/>
    <property type="match status" value="1"/>
</dbReference>
<dbReference type="GO" id="GO:0005886">
    <property type="term" value="C:plasma membrane"/>
    <property type="evidence" value="ECO:0007669"/>
    <property type="project" value="TreeGrafter"/>
</dbReference>
<dbReference type="PANTHER" id="PTHR39428:SF3">
    <property type="entry name" value="DEAZAFLAVIN-DEPENDENT NITROREDUCTASE"/>
    <property type="match status" value="1"/>
</dbReference>
<dbReference type="EMBL" id="JAPWIS010000038">
    <property type="protein sequence ID" value="MCZ4589931.1"/>
    <property type="molecule type" value="Genomic_DNA"/>
</dbReference>
<gene>
    <name evidence="4" type="ORF">O4328_40945</name>
    <name evidence="5" type="ORF">Q5707_20320</name>
    <name evidence="3" type="ORF">R1CP_20310</name>
</gene>
<dbReference type="NCBIfam" id="TIGR00026">
    <property type="entry name" value="hi_GC_TIGR00026"/>
    <property type="match status" value="1"/>
</dbReference>
<dbReference type="EMBL" id="CP009111">
    <property type="protein sequence ID" value="ANS28742.1"/>
    <property type="molecule type" value="Genomic_DNA"/>
</dbReference>
<evidence type="ECO:0000313" key="7">
    <source>
        <dbReference type="Proteomes" id="UP001066327"/>
    </source>
</evidence>
<dbReference type="Proteomes" id="UP001066327">
    <property type="component" value="Unassembled WGS sequence"/>
</dbReference>
<reference evidence="4" key="2">
    <citation type="submission" date="2022-12" db="EMBL/GenBank/DDBJ databases">
        <authorList>
            <person name="Krivoruchko A.V."/>
            <person name="Elkin A."/>
        </authorList>
    </citation>
    <scope>NUCLEOTIDE SEQUENCE</scope>
    <source>
        <strain evidence="4">IEGM 249</strain>
    </source>
</reference>
<dbReference type="InterPro" id="IPR004378">
    <property type="entry name" value="F420H2_quin_Rdtase"/>
</dbReference>
<evidence type="ECO:0000313" key="5">
    <source>
        <dbReference type="EMBL" id="WLF44329.1"/>
    </source>
</evidence>
<keyword evidence="7" id="KW-1185">Reference proteome</keyword>
<dbReference type="Proteomes" id="UP001231166">
    <property type="component" value="Chromosome"/>
</dbReference>
<protein>
    <submittedName>
        <fullName evidence="4">Nitroreductase family deazaflavin-dependent oxidoreductase</fullName>
    </submittedName>
</protein>
<dbReference type="AlphaFoldDB" id="A0A1B1K7Y6"/>
<accession>A0A1B1K7Y6</accession>
<dbReference type="PATRIC" id="fig|37919.13.peg.4254"/>
<dbReference type="GO" id="GO:0070967">
    <property type="term" value="F:coenzyme F420 binding"/>
    <property type="evidence" value="ECO:0007669"/>
    <property type="project" value="TreeGrafter"/>
</dbReference>